<accession>A0A1Z4KWB6</accession>
<name>A0A1Z4KWB6_ANAVA</name>
<proteinExistence type="predicted"/>
<evidence type="ECO:0000313" key="2">
    <source>
        <dbReference type="Proteomes" id="UP000217507"/>
    </source>
</evidence>
<geneLocation type="plasmid" evidence="1">
    <name>plasmid2</name>
</geneLocation>
<dbReference type="EMBL" id="AP018218">
    <property type="protein sequence ID" value="BAY73227.1"/>
    <property type="molecule type" value="Genomic_DNA"/>
</dbReference>
<keyword evidence="1" id="KW-0614">Plasmid</keyword>
<evidence type="ECO:0000313" key="1">
    <source>
        <dbReference type="EMBL" id="BAY73227.1"/>
    </source>
</evidence>
<dbReference type="Proteomes" id="UP000217507">
    <property type="component" value="Plasmid Plasmid2 dna"/>
</dbReference>
<sequence length="136" mass="15249">MQVRLAAQVASKVEGVRLSLNYSKLTDTVNLLLDAIRHRWHLNLSFLPQTGTINPKVRLDERHQAWVSQYAIERGISVTSATNLLISEYLAGNTINALPQIQKIETENIALAPQISQPEQTNEKPKGQLLVRSLKL</sequence>
<reference evidence="1 2" key="1">
    <citation type="submission" date="2017-06" db="EMBL/GenBank/DDBJ databases">
        <title>Genome sequencing of cyanobaciteial culture collection at National Institute for Environmental Studies (NIES).</title>
        <authorList>
            <person name="Hirose Y."/>
            <person name="Shimura Y."/>
            <person name="Fujisawa T."/>
            <person name="Nakamura Y."/>
            <person name="Kawachi M."/>
        </authorList>
    </citation>
    <scope>NUCLEOTIDE SEQUENCE [LARGE SCALE GENOMIC DNA]</scope>
    <source>
        <strain evidence="1 2">NIES-23</strain>
        <plasmid evidence="2">Plasmid Plasmid2 dna</plasmid>
    </source>
</reference>
<protein>
    <submittedName>
        <fullName evidence="1">Uncharacterized protein</fullName>
    </submittedName>
</protein>
<gene>
    <name evidence="1" type="ORF">NIES23_60550</name>
</gene>
<dbReference type="AlphaFoldDB" id="A0A1Z4KWB6"/>
<organism evidence="1 2">
    <name type="scientific">Trichormus variabilis NIES-23</name>
    <dbReference type="NCBI Taxonomy" id="1973479"/>
    <lineage>
        <taxon>Bacteria</taxon>
        <taxon>Bacillati</taxon>
        <taxon>Cyanobacteriota</taxon>
        <taxon>Cyanophyceae</taxon>
        <taxon>Nostocales</taxon>
        <taxon>Nostocaceae</taxon>
        <taxon>Trichormus</taxon>
    </lineage>
</organism>